<dbReference type="GO" id="GO:0042952">
    <property type="term" value="P:beta-ketoadipate pathway"/>
    <property type="evidence" value="ECO:0007669"/>
    <property type="project" value="InterPro"/>
</dbReference>
<dbReference type="SUPFAM" id="SSF53474">
    <property type="entry name" value="alpha/beta-Hydrolases"/>
    <property type="match status" value="1"/>
</dbReference>
<dbReference type="STRING" id="1121409.SAMN02745124_03262"/>
<dbReference type="EMBL" id="FQXS01000022">
    <property type="protein sequence ID" value="SHI02076.1"/>
    <property type="molecule type" value="Genomic_DNA"/>
</dbReference>
<evidence type="ECO:0000259" key="2">
    <source>
        <dbReference type="Pfam" id="PF00561"/>
    </source>
</evidence>
<gene>
    <name evidence="3" type="ORF">SAMN02745124_03262</name>
</gene>
<proteinExistence type="predicted"/>
<dbReference type="GO" id="GO:0047570">
    <property type="term" value="F:3-oxoadipate enol-lactonase activity"/>
    <property type="evidence" value="ECO:0007669"/>
    <property type="project" value="InterPro"/>
</dbReference>
<dbReference type="OrthoDB" id="9805423at2"/>
<dbReference type="InterPro" id="IPR026968">
    <property type="entry name" value="PcaD/CatD"/>
</dbReference>
<dbReference type="PRINTS" id="PR00111">
    <property type="entry name" value="ABHYDROLASE"/>
</dbReference>
<dbReference type="Gene3D" id="3.40.50.1820">
    <property type="entry name" value="alpha/beta hydrolase"/>
    <property type="match status" value="1"/>
</dbReference>
<protein>
    <submittedName>
        <fullName evidence="3">3-oxoadipate enol-lactonase</fullName>
    </submittedName>
</protein>
<feature type="domain" description="AB hydrolase-1" evidence="2">
    <location>
        <begin position="23"/>
        <end position="246"/>
    </location>
</feature>
<dbReference type="InterPro" id="IPR050266">
    <property type="entry name" value="AB_hydrolase_sf"/>
</dbReference>
<name>A0A1M5XQP7_9BACT</name>
<organism evidence="3 4">
    <name type="scientific">Desulfofustis glycolicus DSM 9705</name>
    <dbReference type="NCBI Taxonomy" id="1121409"/>
    <lineage>
        <taxon>Bacteria</taxon>
        <taxon>Pseudomonadati</taxon>
        <taxon>Thermodesulfobacteriota</taxon>
        <taxon>Desulfobulbia</taxon>
        <taxon>Desulfobulbales</taxon>
        <taxon>Desulfocapsaceae</taxon>
        <taxon>Desulfofustis</taxon>
    </lineage>
</organism>
<accession>A0A1M5XQP7</accession>
<evidence type="ECO:0000313" key="3">
    <source>
        <dbReference type="EMBL" id="SHI02076.1"/>
    </source>
</evidence>
<reference evidence="3 4" key="1">
    <citation type="submission" date="2016-11" db="EMBL/GenBank/DDBJ databases">
        <authorList>
            <person name="Jaros S."/>
            <person name="Januszkiewicz K."/>
            <person name="Wedrychowicz H."/>
        </authorList>
    </citation>
    <scope>NUCLEOTIDE SEQUENCE [LARGE SCALE GENOMIC DNA]</scope>
    <source>
        <strain evidence="3 4">DSM 9705</strain>
    </source>
</reference>
<dbReference type="PANTHER" id="PTHR43798">
    <property type="entry name" value="MONOACYLGLYCEROL LIPASE"/>
    <property type="match status" value="1"/>
</dbReference>
<dbReference type="RefSeq" id="WP_073377651.1">
    <property type="nucleotide sequence ID" value="NZ_FQXS01000022.1"/>
</dbReference>
<evidence type="ECO:0000256" key="1">
    <source>
        <dbReference type="ARBA" id="ARBA00022801"/>
    </source>
</evidence>
<dbReference type="AlphaFoldDB" id="A0A1M5XQP7"/>
<sequence>MKTTITANGIAINYRLDGPVGAPVVMLSNSLMSNYTMWDDQMPLLAATYRVLRYDQRGHGGTEAPVGSYSIEQLTTDAVALIEALGITAVHFVGLSMGGFTGQLLAMDYPDKVRSLCLCDTACAMPPSSLWQERIDIARRDGVAALMPATLERWFTKKFRESGDPRLDKVREMILGTEVDGYIGCAAAIRDMDLCGRLAEIASPTRVIVGADDPACPPAYAQTLHQGIAGSSLVVLPDAAHLPNIEQTQLFNEALREFLAGGA</sequence>
<dbReference type="Proteomes" id="UP000184139">
    <property type="component" value="Unassembled WGS sequence"/>
</dbReference>
<keyword evidence="1" id="KW-0378">Hydrolase</keyword>
<evidence type="ECO:0000313" key="4">
    <source>
        <dbReference type="Proteomes" id="UP000184139"/>
    </source>
</evidence>
<dbReference type="GO" id="GO:0016020">
    <property type="term" value="C:membrane"/>
    <property type="evidence" value="ECO:0007669"/>
    <property type="project" value="TreeGrafter"/>
</dbReference>
<dbReference type="Pfam" id="PF00561">
    <property type="entry name" value="Abhydrolase_1"/>
    <property type="match status" value="1"/>
</dbReference>
<keyword evidence="4" id="KW-1185">Reference proteome</keyword>
<dbReference type="InterPro" id="IPR029058">
    <property type="entry name" value="AB_hydrolase_fold"/>
</dbReference>
<dbReference type="NCBIfam" id="TIGR02427">
    <property type="entry name" value="protocat_pcaD"/>
    <property type="match status" value="1"/>
</dbReference>
<dbReference type="InterPro" id="IPR000073">
    <property type="entry name" value="AB_hydrolase_1"/>
</dbReference>
<dbReference type="PANTHER" id="PTHR43798:SF31">
    <property type="entry name" value="AB HYDROLASE SUPERFAMILY PROTEIN YCLE"/>
    <property type="match status" value="1"/>
</dbReference>